<evidence type="ECO:0000313" key="3">
    <source>
        <dbReference type="EMBL" id="GGM62211.1"/>
    </source>
</evidence>
<keyword evidence="2" id="KW-1133">Transmembrane helix</keyword>
<proteinExistence type="predicted"/>
<accession>A0A8J3FVZ5</accession>
<comment type="caution">
    <text evidence="3">The sequence shown here is derived from an EMBL/GenBank/DDBJ whole genome shotgun (WGS) entry which is preliminary data.</text>
</comment>
<organism evidence="3 4">
    <name type="scientific">Longimycelium tulufanense</name>
    <dbReference type="NCBI Taxonomy" id="907463"/>
    <lineage>
        <taxon>Bacteria</taxon>
        <taxon>Bacillati</taxon>
        <taxon>Actinomycetota</taxon>
        <taxon>Actinomycetes</taxon>
        <taxon>Pseudonocardiales</taxon>
        <taxon>Pseudonocardiaceae</taxon>
        <taxon>Longimycelium</taxon>
    </lineage>
</organism>
<feature type="transmembrane region" description="Helical" evidence="2">
    <location>
        <begin position="340"/>
        <end position="360"/>
    </location>
</feature>
<dbReference type="EMBL" id="BMMK01000016">
    <property type="protein sequence ID" value="GGM62211.1"/>
    <property type="molecule type" value="Genomic_DNA"/>
</dbReference>
<keyword evidence="2" id="KW-0812">Transmembrane</keyword>
<dbReference type="AlphaFoldDB" id="A0A8J3FVZ5"/>
<gene>
    <name evidence="3" type="ORF">GCM10012275_36230</name>
</gene>
<name>A0A8J3FVZ5_9PSEU</name>
<feature type="compositionally biased region" description="Polar residues" evidence="1">
    <location>
        <begin position="322"/>
        <end position="332"/>
    </location>
</feature>
<dbReference type="SUPFAM" id="SSF101898">
    <property type="entry name" value="NHL repeat"/>
    <property type="match status" value="1"/>
</dbReference>
<reference evidence="3" key="1">
    <citation type="journal article" date="2014" name="Int. J. Syst. Evol. Microbiol.">
        <title>Complete genome sequence of Corynebacterium casei LMG S-19264T (=DSM 44701T), isolated from a smear-ripened cheese.</title>
        <authorList>
            <consortium name="US DOE Joint Genome Institute (JGI-PGF)"/>
            <person name="Walter F."/>
            <person name="Albersmeier A."/>
            <person name="Kalinowski J."/>
            <person name="Ruckert C."/>
        </authorList>
    </citation>
    <scope>NUCLEOTIDE SEQUENCE</scope>
    <source>
        <strain evidence="3">CGMCC 4.5737</strain>
    </source>
</reference>
<reference evidence="3" key="2">
    <citation type="submission" date="2020-09" db="EMBL/GenBank/DDBJ databases">
        <authorList>
            <person name="Sun Q."/>
            <person name="Zhou Y."/>
        </authorList>
    </citation>
    <scope>NUCLEOTIDE SEQUENCE</scope>
    <source>
        <strain evidence="3">CGMCC 4.5737</strain>
    </source>
</reference>
<keyword evidence="4" id="KW-1185">Reference proteome</keyword>
<keyword evidence="2" id="KW-0472">Membrane</keyword>
<sequence length="366" mass="37515">MTAGSSPPSRARLGGVTGRQRVFLLLVAFLVLAFPALPASATPEAPAELCRVTDPRLAELSGVASDGDRWYAVPDGGEQVRVYVVGRDCAVQRVITSPVDPFDVEDVARAPDGTLWLADTGDNRKQRDTVALHAVSPNGGSVLYRLSYPDGPRDAEALLLDRRGVPYLVTKEPLGGSGVYRPKGPLVAPGPSELERVGTVRVGPTDTTGGPLSGTVGSVLVTGGAVSHDGSVVALRTYTDAYLFAAPDGDVVAALGREPVRVPLPNEPQGEAIAFEPDGTLLSAGEFGDFGAGSVLRGVAGAVQATQAGSGGGRQQPLPTAPASTDSVASPSADNAEDFGLWKALGVGGIVVTAAAVLALGRRLRR</sequence>
<protein>
    <recommendedName>
        <fullName evidence="5">Esterase-like activity of phytase family protein</fullName>
    </recommendedName>
</protein>
<evidence type="ECO:0008006" key="5">
    <source>
        <dbReference type="Google" id="ProtNLM"/>
    </source>
</evidence>
<evidence type="ECO:0000313" key="4">
    <source>
        <dbReference type="Proteomes" id="UP000637578"/>
    </source>
</evidence>
<evidence type="ECO:0000256" key="2">
    <source>
        <dbReference type="SAM" id="Phobius"/>
    </source>
</evidence>
<dbReference type="Proteomes" id="UP000637578">
    <property type="component" value="Unassembled WGS sequence"/>
</dbReference>
<feature type="region of interest" description="Disordered" evidence="1">
    <location>
        <begin position="307"/>
        <end position="332"/>
    </location>
</feature>
<evidence type="ECO:0000256" key="1">
    <source>
        <dbReference type="SAM" id="MobiDB-lite"/>
    </source>
</evidence>